<sequence length="95" mass="10366">MNQNQLKELDDLSKKLEQAIKAELQSALIRGMKEGSAKEPLEKSLSGLPQQIAQSLSPVFNIIGAIAGPRITAARRQQMIDQINAQEKQGPTKEG</sequence>
<gene>
    <name evidence="1" type="ORF">B0W44_14510</name>
</gene>
<organism evidence="1 2">
    <name type="scientific">Novibacillus thermophilus</name>
    <dbReference type="NCBI Taxonomy" id="1471761"/>
    <lineage>
        <taxon>Bacteria</taxon>
        <taxon>Bacillati</taxon>
        <taxon>Bacillota</taxon>
        <taxon>Bacilli</taxon>
        <taxon>Bacillales</taxon>
        <taxon>Thermoactinomycetaceae</taxon>
        <taxon>Novibacillus</taxon>
    </lineage>
</organism>
<dbReference type="Proteomes" id="UP000188603">
    <property type="component" value="Chromosome"/>
</dbReference>
<name>A0A1U9K9R8_9BACL</name>
<dbReference type="RefSeq" id="WP_077720646.1">
    <property type="nucleotide sequence ID" value="NZ_CP019699.1"/>
</dbReference>
<dbReference type="STRING" id="1471761.B0W44_14510"/>
<dbReference type="KEGG" id="ntr:B0W44_14510"/>
<dbReference type="AlphaFoldDB" id="A0A1U9K9R8"/>
<protein>
    <submittedName>
        <fullName evidence="1">Uncharacterized protein</fullName>
    </submittedName>
</protein>
<reference evidence="1 2" key="1">
    <citation type="journal article" date="2015" name="Int. J. Syst. Evol. Microbiol.">
        <title>Novibacillus thermophilus gen. nov., sp. nov., a Gram-staining-negative and moderately thermophilic member of the family Thermoactinomycetaceae.</title>
        <authorList>
            <person name="Yang G."/>
            <person name="Chen J."/>
            <person name="Zhou S."/>
        </authorList>
    </citation>
    <scope>NUCLEOTIDE SEQUENCE [LARGE SCALE GENOMIC DNA]</scope>
    <source>
        <strain evidence="1 2">SG-1</strain>
    </source>
</reference>
<proteinExistence type="predicted"/>
<accession>A0A1U9K9R8</accession>
<evidence type="ECO:0000313" key="1">
    <source>
        <dbReference type="EMBL" id="AQS56780.1"/>
    </source>
</evidence>
<keyword evidence="2" id="KW-1185">Reference proteome</keyword>
<evidence type="ECO:0000313" key="2">
    <source>
        <dbReference type="Proteomes" id="UP000188603"/>
    </source>
</evidence>
<dbReference type="EMBL" id="CP019699">
    <property type="protein sequence ID" value="AQS56780.1"/>
    <property type="molecule type" value="Genomic_DNA"/>
</dbReference>